<evidence type="ECO:0000313" key="1">
    <source>
        <dbReference type="EMBL" id="ATA67293.1"/>
    </source>
</evidence>
<organism evidence="1 2">
    <name type="scientific">Capnocytophaga cynodegmi</name>
    <dbReference type="NCBI Taxonomy" id="28189"/>
    <lineage>
        <taxon>Bacteria</taxon>
        <taxon>Pseudomonadati</taxon>
        <taxon>Bacteroidota</taxon>
        <taxon>Flavobacteriia</taxon>
        <taxon>Flavobacteriales</taxon>
        <taxon>Flavobacteriaceae</taxon>
        <taxon>Capnocytophaga</taxon>
    </lineage>
</organism>
<dbReference type="KEGG" id="ccyn:CGC48_00850"/>
<reference evidence="1 2" key="1">
    <citation type="journal article" date="2017" name="Genome Announc.">
        <title>Twelve Complete Reference Genomes of Clinical Isolates in the Capnocytophaga Genus.</title>
        <authorList>
            <person name="Villarma A."/>
            <person name="Gulvik C.A."/>
            <person name="Rowe L.A."/>
            <person name="Sheth M."/>
            <person name="Juieng P."/>
            <person name="Nicholson A.C."/>
            <person name="Loparev V.N."/>
            <person name="McQuiston J.R."/>
        </authorList>
    </citation>
    <scope>NUCLEOTIDE SEQUENCE [LARGE SCALE GENOMIC DNA]</scope>
    <source>
        <strain evidence="1 2">G7591</strain>
    </source>
</reference>
<dbReference type="AlphaFoldDB" id="A0A286NTF4"/>
<dbReference type="GeneID" id="96780342"/>
<accession>A0A286NTF4</accession>
<dbReference type="Proteomes" id="UP000242855">
    <property type="component" value="Chromosome"/>
</dbReference>
<dbReference type="RefSeq" id="WP_095897401.1">
    <property type="nucleotide sequence ID" value="NZ_CP022378.1"/>
</dbReference>
<protein>
    <submittedName>
        <fullName evidence="1">Uncharacterized protein</fullName>
    </submittedName>
</protein>
<name>A0A286NTF4_9FLAO</name>
<gene>
    <name evidence="1" type="ORF">CGC48_00850</name>
</gene>
<evidence type="ECO:0000313" key="2">
    <source>
        <dbReference type="Proteomes" id="UP000242855"/>
    </source>
</evidence>
<dbReference type="EMBL" id="CP022378">
    <property type="protein sequence ID" value="ATA67293.1"/>
    <property type="molecule type" value="Genomic_DNA"/>
</dbReference>
<proteinExistence type="predicted"/>
<sequence length="106" mass="12461">MKRYKFYIIIVDNSYNFDHKKFKNQIGEVNGILAWWHYMPTAYIVKVNSGISSSDIAQFLNTLDTVFESKFFVSEVILENSNGILPPQAWEWIQKQVKDNSQLFHP</sequence>